<protein>
    <submittedName>
        <fullName evidence="5">ABC transporter substrate-binding protein</fullName>
    </submittedName>
</protein>
<dbReference type="PANTHER" id="PTHR30290">
    <property type="entry name" value="PERIPLASMIC BINDING COMPONENT OF ABC TRANSPORTER"/>
    <property type="match status" value="1"/>
</dbReference>
<evidence type="ECO:0000259" key="4">
    <source>
        <dbReference type="Pfam" id="PF00496"/>
    </source>
</evidence>
<organism evidence="5 6">
    <name type="scientific">Phreatobacter aquaticus</name>
    <dbReference type="NCBI Taxonomy" id="2570229"/>
    <lineage>
        <taxon>Bacteria</taxon>
        <taxon>Pseudomonadati</taxon>
        <taxon>Pseudomonadota</taxon>
        <taxon>Alphaproteobacteria</taxon>
        <taxon>Hyphomicrobiales</taxon>
        <taxon>Phreatobacteraceae</taxon>
        <taxon>Phreatobacter</taxon>
    </lineage>
</organism>
<dbReference type="SUPFAM" id="SSF53850">
    <property type="entry name" value="Periplasmic binding protein-like II"/>
    <property type="match status" value="1"/>
</dbReference>
<dbReference type="InterPro" id="IPR000914">
    <property type="entry name" value="SBP_5_dom"/>
</dbReference>
<dbReference type="InterPro" id="IPR030678">
    <property type="entry name" value="Peptide/Ni-bd"/>
</dbReference>
<dbReference type="GO" id="GO:0043190">
    <property type="term" value="C:ATP-binding cassette (ABC) transporter complex"/>
    <property type="evidence" value="ECO:0007669"/>
    <property type="project" value="InterPro"/>
</dbReference>
<comment type="similarity">
    <text evidence="2">Belongs to the bacterial solute-binding protein 5 family.</text>
</comment>
<dbReference type="InterPro" id="IPR039424">
    <property type="entry name" value="SBP_5"/>
</dbReference>
<feature type="domain" description="Solute-binding protein family 5" evidence="4">
    <location>
        <begin position="71"/>
        <end position="443"/>
    </location>
</feature>
<dbReference type="PANTHER" id="PTHR30290:SF38">
    <property type="entry name" value="D,D-DIPEPTIDE-BINDING PERIPLASMIC PROTEIN DDPA-RELATED"/>
    <property type="match status" value="1"/>
</dbReference>
<accession>A0A4D7QJ06</accession>
<name>A0A4D7QJ06_9HYPH</name>
<dbReference type="Gene3D" id="3.10.105.10">
    <property type="entry name" value="Dipeptide-binding Protein, Domain 3"/>
    <property type="match status" value="1"/>
</dbReference>
<evidence type="ECO:0000256" key="1">
    <source>
        <dbReference type="ARBA" id="ARBA00004418"/>
    </source>
</evidence>
<evidence type="ECO:0000313" key="5">
    <source>
        <dbReference type="EMBL" id="QCK87650.1"/>
    </source>
</evidence>
<dbReference type="GO" id="GO:0015833">
    <property type="term" value="P:peptide transport"/>
    <property type="evidence" value="ECO:0007669"/>
    <property type="project" value="TreeGrafter"/>
</dbReference>
<dbReference type="Pfam" id="PF00496">
    <property type="entry name" value="SBP_bac_5"/>
    <property type="match status" value="1"/>
</dbReference>
<keyword evidence="6" id="KW-1185">Reference proteome</keyword>
<sequence length="526" mass="58766">MAILLRHLSMIRAAFVLVLLMTGSASASGLLRVAMHADLRAIDPIWSTAYITRNHGYMIYDTLFAMDANGEIKPQMVDRYEVSPDGLTYTFTLRDGLLWHDGQPVTAEDCIASIKRWGSRDTLGQKAMSFVDAMTATGPSSFTITLKEKTGLLIYALGKPSSAVPFMMPKRVADTPATTQITEFIGSGPFMFRREEWKPGDRSVYVKFDRYRPRAEPASALAGGKVAHFDRIEWVVIADHQQAVNALLAGEIDLIENPSHDLLPLLSSDRTIKLWPSNPIGNQYSFRPNHLHKPFDNPKIRQALWYVFNQEDFLKAVIGDPAYYTACHSIFICPTRFASDAGMDGLLTSNIQRARQLLQEAGYDGTPITLLQSTDVALLANLAPVAKSLMEKAGFVVDLQAMDWSTLVSRLSRKDPPSAGGWHGYFTSWTAADVLDPAMSAWLNSRCERALVGWPCDPEMERLRDAFASETDPDRQKEWAAAVQRRAIEWTPMIPLGQWRSAMASRANITDVLRAPVTVLWNIRRQ</sequence>
<reference evidence="5 6" key="1">
    <citation type="submission" date="2019-04" db="EMBL/GenBank/DDBJ databases">
        <title>Phreatobacter aquaticus sp. nov.</title>
        <authorList>
            <person name="Choi A."/>
            <person name="Baek K."/>
        </authorList>
    </citation>
    <scope>NUCLEOTIDE SEQUENCE [LARGE SCALE GENOMIC DNA]</scope>
    <source>
        <strain evidence="5 6">NMCR1094</strain>
    </source>
</reference>
<evidence type="ECO:0000256" key="2">
    <source>
        <dbReference type="ARBA" id="ARBA00005695"/>
    </source>
</evidence>
<dbReference type="KEGG" id="paqt:E8L99_18755"/>
<dbReference type="Proteomes" id="UP000298588">
    <property type="component" value="Chromosome"/>
</dbReference>
<dbReference type="GO" id="GO:1904680">
    <property type="term" value="F:peptide transmembrane transporter activity"/>
    <property type="evidence" value="ECO:0007669"/>
    <property type="project" value="TreeGrafter"/>
</dbReference>
<proteinExistence type="inferred from homology"/>
<dbReference type="CDD" id="cd08502">
    <property type="entry name" value="PBP2_NikA_DppA_OppA_like_16"/>
    <property type="match status" value="1"/>
</dbReference>
<dbReference type="PIRSF" id="PIRSF002741">
    <property type="entry name" value="MppA"/>
    <property type="match status" value="1"/>
</dbReference>
<dbReference type="OrthoDB" id="9803988at2"/>
<dbReference type="Gene3D" id="3.40.190.10">
    <property type="entry name" value="Periplasmic binding protein-like II"/>
    <property type="match status" value="1"/>
</dbReference>
<evidence type="ECO:0000313" key="6">
    <source>
        <dbReference type="Proteomes" id="UP000298588"/>
    </source>
</evidence>
<evidence type="ECO:0000256" key="3">
    <source>
        <dbReference type="ARBA" id="ARBA00022729"/>
    </source>
</evidence>
<dbReference type="EMBL" id="CP039865">
    <property type="protein sequence ID" value="QCK87650.1"/>
    <property type="molecule type" value="Genomic_DNA"/>
</dbReference>
<dbReference type="RefSeq" id="WP_137100979.1">
    <property type="nucleotide sequence ID" value="NZ_CP039865.1"/>
</dbReference>
<dbReference type="GO" id="GO:0030288">
    <property type="term" value="C:outer membrane-bounded periplasmic space"/>
    <property type="evidence" value="ECO:0007669"/>
    <property type="project" value="UniProtKB-ARBA"/>
</dbReference>
<comment type="subcellular location">
    <subcellularLocation>
        <location evidence="1">Periplasm</location>
    </subcellularLocation>
</comment>
<dbReference type="AlphaFoldDB" id="A0A4D7QJ06"/>
<keyword evidence="3" id="KW-0732">Signal</keyword>
<gene>
    <name evidence="5" type="ORF">E8L99_18755</name>
</gene>